<protein>
    <submittedName>
        <fullName evidence="2">CoA-binding protein</fullName>
    </submittedName>
</protein>
<dbReference type="EMBL" id="QFRJ01000014">
    <property type="protein sequence ID" value="PWH82204.1"/>
    <property type="molecule type" value="Genomic_DNA"/>
</dbReference>
<evidence type="ECO:0000313" key="2">
    <source>
        <dbReference type="EMBL" id="PWH82204.1"/>
    </source>
</evidence>
<feature type="domain" description="CoA-binding" evidence="1">
    <location>
        <begin position="4"/>
        <end position="115"/>
    </location>
</feature>
<name>A0A2U2X376_9FLAO</name>
<reference evidence="2 3" key="2">
    <citation type="submission" date="2018-05" db="EMBL/GenBank/DDBJ databases">
        <authorList>
            <person name="Lanie J.A."/>
            <person name="Ng W.-L."/>
            <person name="Kazmierczak K.M."/>
            <person name="Andrzejewski T.M."/>
            <person name="Davidsen T.M."/>
            <person name="Wayne K.J."/>
            <person name="Tettelin H."/>
            <person name="Glass J.I."/>
            <person name="Rusch D."/>
            <person name="Podicherti R."/>
            <person name="Tsui H.-C.T."/>
            <person name="Winkler M.E."/>
        </authorList>
    </citation>
    <scope>NUCLEOTIDE SEQUENCE [LARGE SCALE GENOMIC DNA]</scope>
    <source>
        <strain evidence="2 3">C305</strain>
    </source>
</reference>
<dbReference type="InterPro" id="IPR003781">
    <property type="entry name" value="CoA-bd"/>
</dbReference>
<dbReference type="Proteomes" id="UP000245370">
    <property type="component" value="Unassembled WGS sequence"/>
</dbReference>
<comment type="caution">
    <text evidence="2">The sequence shown here is derived from an EMBL/GenBank/DDBJ whole genome shotgun (WGS) entry which is preliminary data.</text>
</comment>
<dbReference type="AlphaFoldDB" id="A0A2U2X376"/>
<dbReference type="SUPFAM" id="SSF51735">
    <property type="entry name" value="NAD(P)-binding Rossmann-fold domains"/>
    <property type="match status" value="1"/>
</dbReference>
<sequence length="121" mass="13483">MKTKKTLVIGASEKTDRYANKAVRMLQEHNVPVVAFGNKAGNINDTPIAKEFPKDSDIHSVTLYLSAKNQPSYYDAIIDLKPKRVIFNPGTENPEFEKQLSEHGIESEVACTLVLLSTNSY</sequence>
<gene>
    <name evidence="2" type="ORF">DIT68_13950</name>
</gene>
<dbReference type="Gene3D" id="3.40.50.720">
    <property type="entry name" value="NAD(P)-binding Rossmann-like Domain"/>
    <property type="match status" value="1"/>
</dbReference>
<reference evidence="2 3" key="1">
    <citation type="submission" date="2018-05" db="EMBL/GenBank/DDBJ databases">
        <title>Brumimicrobium oceani sp. nov., isolated from coastal sediment.</title>
        <authorList>
            <person name="Kou Y."/>
        </authorList>
    </citation>
    <scope>NUCLEOTIDE SEQUENCE [LARGE SCALE GENOMIC DNA]</scope>
    <source>
        <strain evidence="2 3">C305</strain>
    </source>
</reference>
<organism evidence="2 3">
    <name type="scientific">Brumimicrobium oceani</name>
    <dbReference type="NCBI Taxonomy" id="2100725"/>
    <lineage>
        <taxon>Bacteria</taxon>
        <taxon>Pseudomonadati</taxon>
        <taxon>Bacteroidota</taxon>
        <taxon>Flavobacteriia</taxon>
        <taxon>Flavobacteriales</taxon>
        <taxon>Crocinitomicaceae</taxon>
        <taxon>Brumimicrobium</taxon>
    </lineage>
</organism>
<evidence type="ECO:0000259" key="1">
    <source>
        <dbReference type="Pfam" id="PF13380"/>
    </source>
</evidence>
<evidence type="ECO:0000313" key="3">
    <source>
        <dbReference type="Proteomes" id="UP000245370"/>
    </source>
</evidence>
<accession>A0A2U2X376</accession>
<dbReference type="OrthoDB" id="708726at2"/>
<dbReference type="InterPro" id="IPR036291">
    <property type="entry name" value="NAD(P)-bd_dom_sf"/>
</dbReference>
<dbReference type="Pfam" id="PF13380">
    <property type="entry name" value="CoA_binding_2"/>
    <property type="match status" value="1"/>
</dbReference>
<keyword evidence="3" id="KW-1185">Reference proteome</keyword>
<dbReference type="RefSeq" id="WP_109360433.1">
    <property type="nucleotide sequence ID" value="NZ_QFRJ01000014.1"/>
</dbReference>
<proteinExistence type="predicted"/>